<feature type="non-terminal residue" evidence="1">
    <location>
        <position position="1"/>
    </location>
</feature>
<dbReference type="OrthoDB" id="1436830at2759"/>
<proteinExistence type="predicted"/>
<accession>A0A371HM77</accession>
<sequence length="61" mass="7431">MILKQIFLDNNRLKQFHYPSPQARNFELDEELLQTFRKVEINTLFLEAIKQISKYAKFLKE</sequence>
<name>A0A371HM77_MUCPR</name>
<keyword evidence="2" id="KW-1185">Reference proteome</keyword>
<gene>
    <name evidence="1" type="ORF">CR513_12498</name>
</gene>
<comment type="caution">
    <text evidence="1">The sequence shown here is derived from an EMBL/GenBank/DDBJ whole genome shotgun (WGS) entry which is preliminary data.</text>
</comment>
<evidence type="ECO:0000313" key="1">
    <source>
        <dbReference type="EMBL" id="RDY03880.1"/>
    </source>
</evidence>
<protein>
    <submittedName>
        <fullName evidence="1">Uncharacterized protein</fullName>
    </submittedName>
</protein>
<evidence type="ECO:0000313" key="2">
    <source>
        <dbReference type="Proteomes" id="UP000257109"/>
    </source>
</evidence>
<dbReference type="AlphaFoldDB" id="A0A371HM77"/>
<organism evidence="1 2">
    <name type="scientific">Mucuna pruriens</name>
    <name type="common">Velvet bean</name>
    <name type="synonym">Dolichos pruriens</name>
    <dbReference type="NCBI Taxonomy" id="157652"/>
    <lineage>
        <taxon>Eukaryota</taxon>
        <taxon>Viridiplantae</taxon>
        <taxon>Streptophyta</taxon>
        <taxon>Embryophyta</taxon>
        <taxon>Tracheophyta</taxon>
        <taxon>Spermatophyta</taxon>
        <taxon>Magnoliopsida</taxon>
        <taxon>eudicotyledons</taxon>
        <taxon>Gunneridae</taxon>
        <taxon>Pentapetalae</taxon>
        <taxon>rosids</taxon>
        <taxon>fabids</taxon>
        <taxon>Fabales</taxon>
        <taxon>Fabaceae</taxon>
        <taxon>Papilionoideae</taxon>
        <taxon>50 kb inversion clade</taxon>
        <taxon>NPAAA clade</taxon>
        <taxon>indigoferoid/millettioid clade</taxon>
        <taxon>Phaseoleae</taxon>
        <taxon>Mucuna</taxon>
    </lineage>
</organism>
<dbReference type="Proteomes" id="UP000257109">
    <property type="component" value="Unassembled WGS sequence"/>
</dbReference>
<dbReference type="EMBL" id="QJKJ01002190">
    <property type="protein sequence ID" value="RDY03880.1"/>
    <property type="molecule type" value="Genomic_DNA"/>
</dbReference>
<reference evidence="1" key="1">
    <citation type="submission" date="2018-05" db="EMBL/GenBank/DDBJ databases">
        <title>Draft genome of Mucuna pruriens seed.</title>
        <authorList>
            <person name="Nnadi N.E."/>
            <person name="Vos R."/>
            <person name="Hasami M.H."/>
            <person name="Devisetty U.K."/>
            <person name="Aguiy J.C."/>
        </authorList>
    </citation>
    <scope>NUCLEOTIDE SEQUENCE [LARGE SCALE GENOMIC DNA]</scope>
    <source>
        <strain evidence="1">JCA_2017</strain>
    </source>
</reference>